<evidence type="ECO:0000313" key="1">
    <source>
        <dbReference type="EMBL" id="SHE49464.1"/>
    </source>
</evidence>
<organism evidence="1 2">
    <name type="scientific">Microbulbifer donghaiensis</name>
    <dbReference type="NCBI Taxonomy" id="494016"/>
    <lineage>
        <taxon>Bacteria</taxon>
        <taxon>Pseudomonadati</taxon>
        <taxon>Pseudomonadota</taxon>
        <taxon>Gammaproteobacteria</taxon>
        <taxon>Cellvibrionales</taxon>
        <taxon>Microbulbiferaceae</taxon>
        <taxon>Microbulbifer</taxon>
    </lineage>
</organism>
<dbReference type="OrthoDB" id="9255477at2"/>
<evidence type="ECO:0008006" key="3">
    <source>
        <dbReference type="Google" id="ProtNLM"/>
    </source>
</evidence>
<dbReference type="AlphaFoldDB" id="A0A1M4TYM6"/>
<dbReference type="Pfam" id="PF19932">
    <property type="entry name" value="DUF6395"/>
    <property type="match status" value="1"/>
</dbReference>
<dbReference type="STRING" id="494016.SAMN04487965_0011"/>
<dbReference type="EMBL" id="FQVA01000001">
    <property type="protein sequence ID" value="SHE49464.1"/>
    <property type="molecule type" value="Genomic_DNA"/>
</dbReference>
<gene>
    <name evidence="1" type="ORF">SAMN04487965_0011</name>
</gene>
<proteinExistence type="predicted"/>
<keyword evidence="2" id="KW-1185">Reference proteome</keyword>
<dbReference type="RefSeq" id="WP_073270245.1">
    <property type="nucleotide sequence ID" value="NZ_FQVA01000001.1"/>
</dbReference>
<sequence>MLSGDWVLEQNTVKFLFQNREYFWEMPEDYEMPSKALLDLAEFLLLQPYGKVAESQASRKFGSRVGVAYSGGVDSTAAMNLLPDPIAVYTQIVKPSAIHKMDNALAALKERDGLAIKSNYDELPKQYKRSPGFYGAGGFTITLVLLADYLDLHTVADGNVLETVYLFSAHGHGTKYTPRDFSSVLERFEKAGLYYSMPCAGLTEVSTTLIAGESDYVMGCMRGDLGTPCNYCAKCYRKSALAGHPIATCPEAEKKINKEYVSMLPSLLWAVERCGLEHPKLSPLKKDISWVDKWYADSIKYVPGKLREFFTKRLEDFGIESLHGVSPLQEWESR</sequence>
<reference evidence="2" key="1">
    <citation type="submission" date="2016-11" db="EMBL/GenBank/DDBJ databases">
        <authorList>
            <person name="Varghese N."/>
            <person name="Submissions S."/>
        </authorList>
    </citation>
    <scope>NUCLEOTIDE SEQUENCE [LARGE SCALE GENOMIC DNA]</scope>
    <source>
        <strain evidence="2">CGMCC 1.7063</strain>
    </source>
</reference>
<accession>A0A1M4TYM6</accession>
<protein>
    <recommendedName>
        <fullName evidence="3">7-cyano-7-deazaguanine synthase (Queuosine biosynthesis)</fullName>
    </recommendedName>
</protein>
<evidence type="ECO:0000313" key="2">
    <source>
        <dbReference type="Proteomes" id="UP000184170"/>
    </source>
</evidence>
<dbReference type="InterPro" id="IPR045654">
    <property type="entry name" value="DUF6395"/>
</dbReference>
<dbReference type="SUPFAM" id="SSF52402">
    <property type="entry name" value="Adenine nucleotide alpha hydrolases-like"/>
    <property type="match status" value="1"/>
</dbReference>
<dbReference type="Proteomes" id="UP000184170">
    <property type="component" value="Unassembled WGS sequence"/>
</dbReference>
<name>A0A1M4TYM6_9GAMM</name>